<dbReference type="Gene3D" id="3.30.300.20">
    <property type="match status" value="1"/>
</dbReference>
<evidence type="ECO:0000313" key="2">
    <source>
        <dbReference type="Proteomes" id="UP000199183"/>
    </source>
</evidence>
<dbReference type="Proteomes" id="UP000199183">
    <property type="component" value="Unassembled WGS sequence"/>
</dbReference>
<dbReference type="InterPro" id="IPR036102">
    <property type="entry name" value="OsmC/Ohrsf"/>
</dbReference>
<dbReference type="Pfam" id="PF02566">
    <property type="entry name" value="OsmC"/>
    <property type="match status" value="1"/>
</dbReference>
<dbReference type="PANTHER" id="PTHR35368">
    <property type="entry name" value="HYDROPEROXIDE REDUCTASE"/>
    <property type="match status" value="1"/>
</dbReference>
<accession>A0A1H4L0U1</accession>
<dbReference type="InterPro" id="IPR052924">
    <property type="entry name" value="OsmC/Ohr_hydroprdx_reductase"/>
</dbReference>
<protein>
    <submittedName>
        <fullName evidence="1">Uncharacterized OsmC-related protein</fullName>
    </submittedName>
</protein>
<dbReference type="AlphaFoldDB" id="A0A1H4L0U1"/>
<dbReference type="InterPro" id="IPR015946">
    <property type="entry name" value="KH_dom-like_a/b"/>
</dbReference>
<gene>
    <name evidence="1" type="ORF">SAMN04489806_1381</name>
</gene>
<reference evidence="1 2" key="1">
    <citation type="submission" date="2016-10" db="EMBL/GenBank/DDBJ databases">
        <authorList>
            <person name="de Groot N.N."/>
        </authorList>
    </citation>
    <scope>NUCLEOTIDE SEQUENCE [LARGE SCALE GENOMIC DNA]</scope>
    <source>
        <strain evidence="1 2">DSM 21799</strain>
    </source>
</reference>
<dbReference type="SUPFAM" id="SSF82784">
    <property type="entry name" value="OsmC-like"/>
    <property type="match status" value="1"/>
</dbReference>
<sequence>MTADAPQLKSVRARGSWRGHMTTDVSIRDFSFHIDEPEPVGGTNSAPTPMEFIAGALNGCITVVVETVAAELDIHLDGIETASHAHMDVRGFRGTADVSPHYTDYALSIEIRTDATAEQRGELVRQSEKRCPAINLVRDAGVPLTIDWRYEPSTNGAS</sequence>
<evidence type="ECO:0000313" key="1">
    <source>
        <dbReference type="EMBL" id="SEB64323.1"/>
    </source>
</evidence>
<name>A0A1H4L0U1_9MICO</name>
<proteinExistence type="predicted"/>
<dbReference type="EMBL" id="FNRY01000001">
    <property type="protein sequence ID" value="SEB64323.1"/>
    <property type="molecule type" value="Genomic_DNA"/>
</dbReference>
<organism evidence="1 2">
    <name type="scientific">Paramicrobacterium humi</name>
    <dbReference type="NCBI Taxonomy" id="640635"/>
    <lineage>
        <taxon>Bacteria</taxon>
        <taxon>Bacillati</taxon>
        <taxon>Actinomycetota</taxon>
        <taxon>Actinomycetes</taxon>
        <taxon>Micrococcales</taxon>
        <taxon>Microbacteriaceae</taxon>
        <taxon>Paramicrobacterium</taxon>
    </lineage>
</organism>
<keyword evidence="2" id="KW-1185">Reference proteome</keyword>
<dbReference type="InterPro" id="IPR003718">
    <property type="entry name" value="OsmC/Ohr_fam"/>
</dbReference>
<dbReference type="PANTHER" id="PTHR35368:SF1">
    <property type="entry name" value="HYDROPEROXIDE REDUCTASE"/>
    <property type="match status" value="1"/>
</dbReference>
<dbReference type="STRING" id="640635.SAMN04489806_1381"/>